<dbReference type="PANTHER" id="PTHR22960:SF0">
    <property type="entry name" value="MOLYBDENUM COFACTOR BIOSYNTHESIS PROTEIN 1"/>
    <property type="match status" value="1"/>
</dbReference>
<evidence type="ECO:0000313" key="7">
    <source>
        <dbReference type="Proteomes" id="UP001596111"/>
    </source>
</evidence>
<evidence type="ECO:0000256" key="3">
    <source>
        <dbReference type="ARBA" id="ARBA00023239"/>
    </source>
</evidence>
<gene>
    <name evidence="6" type="primary">moaC</name>
    <name evidence="6" type="ORF">ACFPPB_08570</name>
</gene>
<evidence type="ECO:0000256" key="1">
    <source>
        <dbReference type="ARBA" id="ARBA00005046"/>
    </source>
</evidence>
<evidence type="ECO:0000256" key="2">
    <source>
        <dbReference type="ARBA" id="ARBA00023150"/>
    </source>
</evidence>
<reference evidence="7" key="1">
    <citation type="journal article" date="2019" name="Int. J. Syst. Evol. Microbiol.">
        <title>The Global Catalogue of Microorganisms (GCM) 10K type strain sequencing project: providing services to taxonomists for standard genome sequencing and annotation.</title>
        <authorList>
            <consortium name="The Broad Institute Genomics Platform"/>
            <consortium name="The Broad Institute Genome Sequencing Center for Infectious Disease"/>
            <person name="Wu L."/>
            <person name="Ma J."/>
        </authorList>
    </citation>
    <scope>NUCLEOTIDE SEQUENCE [LARGE SCALE GENOMIC DNA]</scope>
    <source>
        <strain evidence="7">CGMCC 1.13587</strain>
    </source>
</reference>
<dbReference type="SUPFAM" id="SSF55040">
    <property type="entry name" value="Molybdenum cofactor biosynthesis protein C, MoaC"/>
    <property type="match status" value="1"/>
</dbReference>
<protein>
    <submittedName>
        <fullName evidence="6">Cyclic pyranopterin monophosphate synthase MoaC</fullName>
        <ecNumber evidence="6">4.6.1.17</ecNumber>
    </submittedName>
</protein>
<organism evidence="6 7">
    <name type="scientific">Rhodanobacter terrae</name>
    <dbReference type="NCBI Taxonomy" id="418647"/>
    <lineage>
        <taxon>Bacteria</taxon>
        <taxon>Pseudomonadati</taxon>
        <taxon>Pseudomonadota</taxon>
        <taxon>Gammaproteobacteria</taxon>
        <taxon>Lysobacterales</taxon>
        <taxon>Rhodanobacteraceae</taxon>
        <taxon>Rhodanobacter</taxon>
    </lineage>
</organism>
<dbReference type="Proteomes" id="UP001596111">
    <property type="component" value="Unassembled WGS sequence"/>
</dbReference>
<accession>A0ABW0SVY0</accession>
<comment type="caution">
    <text evidence="6">The sequence shown here is derived from an EMBL/GenBank/DDBJ whole genome shotgun (WGS) entry which is preliminary data.</text>
</comment>
<keyword evidence="7" id="KW-1185">Reference proteome</keyword>
<evidence type="ECO:0000313" key="6">
    <source>
        <dbReference type="EMBL" id="MFC5581162.1"/>
    </source>
</evidence>
<proteinExistence type="predicted"/>
<keyword evidence="3 6" id="KW-0456">Lyase</keyword>
<dbReference type="EMBL" id="JBHSNG010000007">
    <property type="protein sequence ID" value="MFC5581162.1"/>
    <property type="molecule type" value="Genomic_DNA"/>
</dbReference>
<dbReference type="InterPro" id="IPR002820">
    <property type="entry name" value="Mopterin_CF_biosynth-C_dom"/>
</dbReference>
<dbReference type="InterPro" id="IPR050105">
    <property type="entry name" value="MoCo_biosynth_MoaA/MoaC"/>
</dbReference>
<dbReference type="Gene3D" id="3.30.70.640">
    <property type="entry name" value="Molybdopterin cofactor biosynthesis C (MoaC) domain"/>
    <property type="match status" value="1"/>
</dbReference>
<evidence type="ECO:0000259" key="5">
    <source>
        <dbReference type="Pfam" id="PF01967"/>
    </source>
</evidence>
<evidence type="ECO:0000256" key="4">
    <source>
        <dbReference type="ARBA" id="ARBA00055087"/>
    </source>
</evidence>
<dbReference type="PANTHER" id="PTHR22960">
    <property type="entry name" value="MOLYBDOPTERIN COFACTOR SYNTHESIS PROTEIN A"/>
    <property type="match status" value="1"/>
</dbReference>
<dbReference type="NCBIfam" id="TIGR00581">
    <property type="entry name" value="moaC"/>
    <property type="match status" value="1"/>
</dbReference>
<sequence length="161" mass="16757">MLSHVDDAQQPRMVDVGAKPVTHRVAQARARVTFPAAVAAALHAAGYVTPKGAVLTVAHIAGVMGAKATSQLIPLCHPLSLDKCDIAIRMDGDHALIDCTVSCLGRTGVEMEALTGASIAALAIYDMCKAISHDIVIGDIRLMRKTGGKRDIDHAAVEAAA</sequence>
<feature type="domain" description="Molybdopterin cofactor biosynthesis C (MoaC)" evidence="5">
    <location>
        <begin position="13"/>
        <end position="148"/>
    </location>
</feature>
<keyword evidence="2" id="KW-0501">Molybdenum cofactor biosynthesis</keyword>
<comment type="function">
    <text evidence="4">Catalyzes the conversion of (8S)-3',8-cyclo-7,8-dihydroguanosine 5'-triphosphate to cyclic pyranopterin monophosphate (cPMP).</text>
</comment>
<dbReference type="NCBIfam" id="NF006870">
    <property type="entry name" value="PRK09364.1"/>
    <property type="match status" value="1"/>
</dbReference>
<dbReference type="InterPro" id="IPR023045">
    <property type="entry name" value="MoaC"/>
</dbReference>
<dbReference type="InterPro" id="IPR036522">
    <property type="entry name" value="MoaC_sf"/>
</dbReference>
<dbReference type="Pfam" id="PF01967">
    <property type="entry name" value="MoaC"/>
    <property type="match status" value="1"/>
</dbReference>
<name>A0ABW0SVY0_9GAMM</name>
<comment type="pathway">
    <text evidence="1">Cofactor biosynthesis; molybdopterin biosynthesis.</text>
</comment>
<dbReference type="EC" id="4.6.1.17" evidence="6"/>
<dbReference type="RefSeq" id="WP_377326331.1">
    <property type="nucleotide sequence ID" value="NZ_JBHSNG010000007.1"/>
</dbReference>
<dbReference type="GO" id="GO:0061799">
    <property type="term" value="F:cyclic pyranopterin monophosphate synthase activity"/>
    <property type="evidence" value="ECO:0007669"/>
    <property type="project" value="UniProtKB-EC"/>
</dbReference>